<dbReference type="EMBL" id="GG745336">
    <property type="protein sequence ID" value="KNE60389.1"/>
    <property type="molecule type" value="Genomic_DNA"/>
</dbReference>
<evidence type="ECO:0000313" key="4">
    <source>
        <dbReference type="Proteomes" id="UP000054350"/>
    </source>
</evidence>
<feature type="compositionally biased region" description="Acidic residues" evidence="1">
    <location>
        <begin position="139"/>
        <end position="157"/>
    </location>
</feature>
<dbReference type="Proteomes" id="UP000054350">
    <property type="component" value="Unassembled WGS sequence"/>
</dbReference>
<feature type="compositionally biased region" description="Low complexity" evidence="1">
    <location>
        <begin position="577"/>
        <end position="589"/>
    </location>
</feature>
<feature type="region of interest" description="Disordered" evidence="1">
    <location>
        <begin position="481"/>
        <end position="555"/>
    </location>
</feature>
<dbReference type="PANTHER" id="PTHR31210">
    <property type="entry name" value="OS06G0731900 PROTEIN"/>
    <property type="match status" value="1"/>
</dbReference>
<dbReference type="VEuPathDB" id="FungiDB:AMAG_05778"/>
<dbReference type="InterPro" id="IPR007877">
    <property type="entry name" value="DUF707"/>
</dbReference>
<dbReference type="PANTHER" id="PTHR31210:SF43">
    <property type="entry name" value="STORAGE PROTEIN-RELATED"/>
    <property type="match status" value="1"/>
</dbReference>
<feature type="signal peptide" evidence="2">
    <location>
        <begin position="1"/>
        <end position="41"/>
    </location>
</feature>
<feature type="chain" id="PRO_5005548052" evidence="2">
    <location>
        <begin position="42"/>
        <end position="597"/>
    </location>
</feature>
<feature type="region of interest" description="Disordered" evidence="1">
    <location>
        <begin position="1"/>
        <end position="21"/>
    </location>
</feature>
<protein>
    <submittedName>
        <fullName evidence="3">Uncharacterized protein</fullName>
    </submittedName>
</protein>
<proteinExistence type="predicted"/>
<evidence type="ECO:0000313" key="3">
    <source>
        <dbReference type="EMBL" id="KNE60389.1"/>
    </source>
</evidence>
<name>A0A0L0SD80_ALLM3</name>
<feature type="compositionally biased region" description="Low complexity" evidence="1">
    <location>
        <begin position="11"/>
        <end position="21"/>
    </location>
</feature>
<dbReference type="AlphaFoldDB" id="A0A0L0SD80"/>
<evidence type="ECO:0000256" key="1">
    <source>
        <dbReference type="SAM" id="MobiDB-lite"/>
    </source>
</evidence>
<keyword evidence="4" id="KW-1185">Reference proteome</keyword>
<feature type="region of interest" description="Disordered" evidence="1">
    <location>
        <begin position="134"/>
        <end position="189"/>
    </location>
</feature>
<reference evidence="3 4" key="1">
    <citation type="submission" date="2009-11" db="EMBL/GenBank/DDBJ databases">
        <title>Annotation of Allomyces macrogynus ATCC 38327.</title>
        <authorList>
            <consortium name="The Broad Institute Genome Sequencing Platform"/>
            <person name="Russ C."/>
            <person name="Cuomo C."/>
            <person name="Burger G."/>
            <person name="Gray M.W."/>
            <person name="Holland P.W.H."/>
            <person name="King N."/>
            <person name="Lang F.B.F."/>
            <person name="Roger A.J."/>
            <person name="Ruiz-Trillo I."/>
            <person name="Young S.K."/>
            <person name="Zeng Q."/>
            <person name="Gargeya S."/>
            <person name="Fitzgerald M."/>
            <person name="Haas B."/>
            <person name="Abouelleil A."/>
            <person name="Alvarado L."/>
            <person name="Arachchi H.M."/>
            <person name="Berlin A."/>
            <person name="Chapman S.B."/>
            <person name="Gearin G."/>
            <person name="Goldberg J."/>
            <person name="Griggs A."/>
            <person name="Gujja S."/>
            <person name="Hansen M."/>
            <person name="Heiman D."/>
            <person name="Howarth C."/>
            <person name="Larimer J."/>
            <person name="Lui A."/>
            <person name="MacDonald P.J.P."/>
            <person name="McCowen C."/>
            <person name="Montmayeur A."/>
            <person name="Murphy C."/>
            <person name="Neiman D."/>
            <person name="Pearson M."/>
            <person name="Priest M."/>
            <person name="Roberts A."/>
            <person name="Saif S."/>
            <person name="Shea T."/>
            <person name="Sisk P."/>
            <person name="Stolte C."/>
            <person name="Sykes S."/>
            <person name="Wortman J."/>
            <person name="Nusbaum C."/>
            <person name="Birren B."/>
        </authorList>
    </citation>
    <scope>NUCLEOTIDE SEQUENCE [LARGE SCALE GENOMIC DNA]</scope>
    <source>
        <strain evidence="3 4">ATCC 38327</strain>
    </source>
</reference>
<reference evidence="4" key="2">
    <citation type="submission" date="2009-11" db="EMBL/GenBank/DDBJ databases">
        <title>The Genome Sequence of Allomyces macrogynus strain ATCC 38327.</title>
        <authorList>
            <consortium name="The Broad Institute Genome Sequencing Platform"/>
            <person name="Russ C."/>
            <person name="Cuomo C."/>
            <person name="Shea T."/>
            <person name="Young S.K."/>
            <person name="Zeng Q."/>
            <person name="Koehrsen M."/>
            <person name="Haas B."/>
            <person name="Borodovsky M."/>
            <person name="Guigo R."/>
            <person name="Alvarado L."/>
            <person name="Berlin A."/>
            <person name="Borenstein D."/>
            <person name="Chen Z."/>
            <person name="Engels R."/>
            <person name="Freedman E."/>
            <person name="Gellesch M."/>
            <person name="Goldberg J."/>
            <person name="Griggs A."/>
            <person name="Gujja S."/>
            <person name="Heiman D."/>
            <person name="Hepburn T."/>
            <person name="Howarth C."/>
            <person name="Jen D."/>
            <person name="Larson L."/>
            <person name="Lewis B."/>
            <person name="Mehta T."/>
            <person name="Park D."/>
            <person name="Pearson M."/>
            <person name="Roberts A."/>
            <person name="Saif S."/>
            <person name="Shenoy N."/>
            <person name="Sisk P."/>
            <person name="Stolte C."/>
            <person name="Sykes S."/>
            <person name="Walk T."/>
            <person name="White J."/>
            <person name="Yandava C."/>
            <person name="Burger G."/>
            <person name="Gray M.W."/>
            <person name="Holland P.W.H."/>
            <person name="King N."/>
            <person name="Lang F.B.F."/>
            <person name="Roger A.J."/>
            <person name="Ruiz-Trillo I."/>
            <person name="Lander E."/>
            <person name="Nusbaum C."/>
        </authorList>
    </citation>
    <scope>NUCLEOTIDE SEQUENCE [LARGE SCALE GENOMIC DNA]</scope>
    <source>
        <strain evidence="4">ATCC 38327</strain>
    </source>
</reference>
<accession>A0A0L0SD80</accession>
<feature type="region of interest" description="Disordered" evidence="1">
    <location>
        <begin position="577"/>
        <end position="597"/>
    </location>
</feature>
<sequence length="597" mass="62652">MDQLPAWRTKPPAAARGGPAASPRSLTLLILLALLVLVLLALRNPAPETRLDPESCGRCPQRSVTQSRIAGHVLRRGSRSKFDAYDDDAADRGAAVAAAAAAAGQVGLDKAKAAAAVAAGDAASDAKQRAKLTGHAVLDEEDAGGDDEEEEDDDDDPLPSAALSTDRILRPLAREPGNLTPLATKQSPRTPALTRKLGLLALVVTKSVRKAVAPLITKFRAEGLDVVLFHTDAPGDDPTPAWVDAVGPVYHECTAIRAAGQGKYWFAKRFLTPDVVQLYDYLFLWDAHVALPHAEWSPSQFTALLKRFHVHIAQPALLRSDSDQVTLGHVHTGSPIGRGASGPRCPHDGVSFAGANDAWYPVCATLGYCRTAVVDAMAVHYRAPKLDSDAVASADKERAALASRLRGMCALAGATDPWRSRPRAKKRLCAYLATHPVDAADVDARARALGGMTLATADSGECPGWHSVANVPWWGVGNAPESEVAKKPAPAPAPAKEKDPVAASPDQVVVPKGKGDLPNPVELSEDGALRAKHPVPKPKAHVDESAAEEVASVDETAAAPMDQAAADLSALAAAIVAASSKHAAAADPARTCWKTQK</sequence>
<dbReference type="Pfam" id="PF05212">
    <property type="entry name" value="DUF707"/>
    <property type="match status" value="1"/>
</dbReference>
<gene>
    <name evidence="3" type="ORF">AMAG_05778</name>
</gene>
<keyword evidence="2" id="KW-0732">Signal</keyword>
<dbReference type="OrthoDB" id="5587424at2759"/>
<organism evidence="3 4">
    <name type="scientific">Allomyces macrogynus (strain ATCC 38327)</name>
    <name type="common">Allomyces javanicus var. macrogynus</name>
    <dbReference type="NCBI Taxonomy" id="578462"/>
    <lineage>
        <taxon>Eukaryota</taxon>
        <taxon>Fungi</taxon>
        <taxon>Fungi incertae sedis</taxon>
        <taxon>Blastocladiomycota</taxon>
        <taxon>Blastocladiomycetes</taxon>
        <taxon>Blastocladiales</taxon>
        <taxon>Blastocladiaceae</taxon>
        <taxon>Allomyces</taxon>
    </lineage>
</organism>
<feature type="compositionally biased region" description="Basic residues" evidence="1">
    <location>
        <begin position="530"/>
        <end position="539"/>
    </location>
</feature>
<evidence type="ECO:0000256" key="2">
    <source>
        <dbReference type="SAM" id="SignalP"/>
    </source>
</evidence>